<evidence type="ECO:0000313" key="2">
    <source>
        <dbReference type="EMBL" id="KAK5700565.1"/>
    </source>
</evidence>
<gene>
    <name evidence="2" type="ORF">LTR97_005082</name>
</gene>
<accession>A0AAN7W6K0</accession>
<dbReference type="InterPro" id="IPR001810">
    <property type="entry name" value="F-box_dom"/>
</dbReference>
<dbReference type="Proteomes" id="UP001310594">
    <property type="component" value="Unassembled WGS sequence"/>
</dbReference>
<dbReference type="InterPro" id="IPR036047">
    <property type="entry name" value="F-box-like_dom_sf"/>
</dbReference>
<dbReference type="Pfam" id="PF00646">
    <property type="entry name" value="F-box"/>
    <property type="match status" value="1"/>
</dbReference>
<dbReference type="AlphaFoldDB" id="A0AAN7W6K0"/>
<reference evidence="2" key="1">
    <citation type="submission" date="2023-08" db="EMBL/GenBank/DDBJ databases">
        <title>Black Yeasts Isolated from many extreme environments.</title>
        <authorList>
            <person name="Coleine C."/>
            <person name="Stajich J.E."/>
            <person name="Selbmann L."/>
        </authorList>
    </citation>
    <scope>NUCLEOTIDE SEQUENCE</scope>
    <source>
        <strain evidence="2">CCFEE 5810</strain>
    </source>
</reference>
<dbReference type="SUPFAM" id="SSF81383">
    <property type="entry name" value="F-box domain"/>
    <property type="match status" value="1"/>
</dbReference>
<feature type="domain" description="F-box" evidence="1">
    <location>
        <begin position="12"/>
        <end position="43"/>
    </location>
</feature>
<proteinExistence type="predicted"/>
<evidence type="ECO:0000259" key="1">
    <source>
        <dbReference type="Pfam" id="PF00646"/>
    </source>
</evidence>
<name>A0AAN7W6K0_9PEZI</name>
<organism evidence="2 3">
    <name type="scientific">Elasticomyces elasticus</name>
    <dbReference type="NCBI Taxonomy" id="574655"/>
    <lineage>
        <taxon>Eukaryota</taxon>
        <taxon>Fungi</taxon>
        <taxon>Dikarya</taxon>
        <taxon>Ascomycota</taxon>
        <taxon>Pezizomycotina</taxon>
        <taxon>Dothideomycetes</taxon>
        <taxon>Dothideomycetidae</taxon>
        <taxon>Mycosphaerellales</taxon>
        <taxon>Teratosphaeriaceae</taxon>
        <taxon>Elasticomyces</taxon>
    </lineage>
</organism>
<dbReference type="EMBL" id="JAVRQU010000007">
    <property type="protein sequence ID" value="KAK5700565.1"/>
    <property type="molecule type" value="Genomic_DNA"/>
</dbReference>
<evidence type="ECO:0000313" key="3">
    <source>
        <dbReference type="Proteomes" id="UP001310594"/>
    </source>
</evidence>
<protein>
    <recommendedName>
        <fullName evidence="1">F-box domain-containing protein</fullName>
    </recommendedName>
</protein>
<comment type="caution">
    <text evidence="2">The sequence shown here is derived from an EMBL/GenBank/DDBJ whole genome shotgun (WGS) entry which is preliminary data.</text>
</comment>
<sequence>MAATTTAFATVELLEAILANLDFFDIMAARAVSSNWSSVVERSPQLQKTLFRVATTCLAVEITESTKHLRFPVTSTLASSPLSTLPLFRTFDHHYCSASDRKHPARLLRKSPTFYWDGSGKIPSTMYSFEWRPDDLHALPQSQLMRGMLITQPACEAMRLSVHGPRDERSAEWDRSVISCAVLRVSNGIRVGDVVDTVEAMLASTGGREWLVRIAVLMKKSAV</sequence>